<dbReference type="AlphaFoldDB" id="A0A0L8C6F5"/>
<dbReference type="InterPro" id="IPR010982">
    <property type="entry name" value="Lambda_DNA-bd_dom_sf"/>
</dbReference>
<gene>
    <name evidence="5" type="ORF">AC244_02220</name>
</gene>
<organism evidence="5 6">
    <name type="scientific">Ensifer adhaerens</name>
    <name type="common">Sinorhizobium morelense</name>
    <dbReference type="NCBI Taxonomy" id="106592"/>
    <lineage>
        <taxon>Bacteria</taxon>
        <taxon>Pseudomonadati</taxon>
        <taxon>Pseudomonadota</taxon>
        <taxon>Alphaproteobacteria</taxon>
        <taxon>Hyphomicrobiales</taxon>
        <taxon>Rhizobiaceae</taxon>
        <taxon>Sinorhizobium/Ensifer group</taxon>
        <taxon>Ensifer</taxon>
    </lineage>
</organism>
<protein>
    <submittedName>
        <fullName evidence="5">Transcriptional regulator</fullName>
    </submittedName>
</protein>
<dbReference type="Gene3D" id="1.10.260.40">
    <property type="entry name" value="lambda repressor-like DNA-binding domains"/>
    <property type="match status" value="1"/>
</dbReference>
<evidence type="ECO:0000259" key="4">
    <source>
        <dbReference type="PROSITE" id="PS50932"/>
    </source>
</evidence>
<evidence type="ECO:0000313" key="5">
    <source>
        <dbReference type="EMBL" id="KOF22373.1"/>
    </source>
</evidence>
<dbReference type="Pfam" id="PF13377">
    <property type="entry name" value="Peripla_BP_3"/>
    <property type="match status" value="1"/>
</dbReference>
<dbReference type="Gene3D" id="3.40.50.2300">
    <property type="match status" value="2"/>
</dbReference>
<dbReference type="EMBL" id="LGAP01000001">
    <property type="protein sequence ID" value="KOF22373.1"/>
    <property type="molecule type" value="Genomic_DNA"/>
</dbReference>
<evidence type="ECO:0000256" key="1">
    <source>
        <dbReference type="ARBA" id="ARBA00023015"/>
    </source>
</evidence>
<dbReference type="InterPro" id="IPR046335">
    <property type="entry name" value="LacI/GalR-like_sensor"/>
</dbReference>
<sequence>MNLKELARELGLSKTTISRALNGFPEVNEETRVRVEQAARKFGYAPNTSARRLATGRVGAAGIVLPGHLSDRYSAQTVEYVSGLAEGLAAAKIDLLMSPLLNGDEMAIYRRWISSKSVDAVILTDPVHSDPRIRLFVEKKFPFVLHGSTDVDLPYAWLDIDNEDAYRQATSYLLDLGHKEIAIIEGLAGFTFTEDRQRGYVETLTGRGLEPRSDFIVHDRFTTEAGFRATSRLLSMSPRPTALIVGSMMSTVGVYQAIRSNGWEVGREVSVIAHDDVFPYLSATDMVPVLTTTRSSVRLAGLKIAEMLVSILDGKDAPSLSVKWPVELIVRQSTAPPRT</sequence>
<keyword evidence="1" id="KW-0805">Transcription regulation</keyword>
<dbReference type="SUPFAM" id="SSF53822">
    <property type="entry name" value="Periplasmic binding protein-like I"/>
    <property type="match status" value="1"/>
</dbReference>
<dbReference type="SMART" id="SM00354">
    <property type="entry name" value="HTH_LACI"/>
    <property type="match status" value="1"/>
</dbReference>
<evidence type="ECO:0000256" key="2">
    <source>
        <dbReference type="ARBA" id="ARBA00023125"/>
    </source>
</evidence>
<comment type="caution">
    <text evidence="5">The sequence shown here is derived from an EMBL/GenBank/DDBJ whole genome shotgun (WGS) entry which is preliminary data.</text>
</comment>
<keyword evidence="3" id="KW-0804">Transcription</keyword>
<dbReference type="GO" id="GO:0003700">
    <property type="term" value="F:DNA-binding transcription factor activity"/>
    <property type="evidence" value="ECO:0007669"/>
    <property type="project" value="TreeGrafter"/>
</dbReference>
<evidence type="ECO:0000256" key="3">
    <source>
        <dbReference type="ARBA" id="ARBA00023163"/>
    </source>
</evidence>
<name>A0A0L8C6F5_ENSAD</name>
<proteinExistence type="predicted"/>
<dbReference type="CDD" id="cd20010">
    <property type="entry name" value="PBP1_AglR-like"/>
    <property type="match status" value="1"/>
</dbReference>
<feature type="domain" description="HTH lacI-type" evidence="4">
    <location>
        <begin position="1"/>
        <end position="55"/>
    </location>
</feature>
<dbReference type="CDD" id="cd01392">
    <property type="entry name" value="HTH_LacI"/>
    <property type="match status" value="1"/>
</dbReference>
<dbReference type="InterPro" id="IPR000843">
    <property type="entry name" value="HTH_LacI"/>
</dbReference>
<dbReference type="PROSITE" id="PS50932">
    <property type="entry name" value="HTH_LACI_2"/>
    <property type="match status" value="1"/>
</dbReference>
<keyword evidence="2" id="KW-0238">DNA-binding</keyword>
<dbReference type="Proteomes" id="UP000037425">
    <property type="component" value="Unassembled WGS sequence"/>
</dbReference>
<reference evidence="6" key="1">
    <citation type="submission" date="2015-07" db="EMBL/GenBank/DDBJ databases">
        <title>Whole genome sequence of an Ensifer adhaerens strain isolated from a cave pool in the Wind Cave National Park.</title>
        <authorList>
            <person name="Eng W.W.H."/>
            <person name="Gan H.M."/>
            <person name="Barton H.A."/>
            <person name="Savka M.A."/>
        </authorList>
    </citation>
    <scope>NUCLEOTIDE SEQUENCE [LARGE SCALE GENOMIC DNA]</scope>
    <source>
        <strain evidence="6">SD006</strain>
    </source>
</reference>
<dbReference type="GO" id="GO:0000976">
    <property type="term" value="F:transcription cis-regulatory region binding"/>
    <property type="evidence" value="ECO:0007669"/>
    <property type="project" value="TreeGrafter"/>
</dbReference>
<evidence type="ECO:0000313" key="6">
    <source>
        <dbReference type="Proteomes" id="UP000037425"/>
    </source>
</evidence>
<dbReference type="SUPFAM" id="SSF47413">
    <property type="entry name" value="lambda repressor-like DNA-binding domains"/>
    <property type="match status" value="1"/>
</dbReference>
<dbReference type="PATRIC" id="fig|106592.7.peg.475"/>
<accession>A0A0L8C6F5</accession>
<dbReference type="Pfam" id="PF00356">
    <property type="entry name" value="LacI"/>
    <property type="match status" value="1"/>
</dbReference>
<dbReference type="RefSeq" id="WP_053247175.1">
    <property type="nucleotide sequence ID" value="NZ_LGAP01000001.1"/>
</dbReference>
<dbReference type="InterPro" id="IPR028082">
    <property type="entry name" value="Peripla_BP_I"/>
</dbReference>
<dbReference type="OrthoDB" id="8328706at2"/>
<dbReference type="PANTHER" id="PTHR30146:SF109">
    <property type="entry name" value="HTH-TYPE TRANSCRIPTIONAL REGULATOR GALS"/>
    <property type="match status" value="1"/>
</dbReference>
<dbReference type="PANTHER" id="PTHR30146">
    <property type="entry name" value="LACI-RELATED TRANSCRIPTIONAL REPRESSOR"/>
    <property type="match status" value="1"/>
</dbReference>